<feature type="region of interest" description="Disordered" evidence="1">
    <location>
        <begin position="543"/>
        <end position="596"/>
    </location>
</feature>
<dbReference type="SUPFAM" id="SSF48452">
    <property type="entry name" value="TPR-like"/>
    <property type="match status" value="3"/>
</dbReference>
<dbReference type="Pfam" id="PF13374">
    <property type="entry name" value="TPR_10"/>
    <property type="match status" value="3"/>
</dbReference>
<evidence type="ECO:0000256" key="1">
    <source>
        <dbReference type="SAM" id="MobiDB-lite"/>
    </source>
</evidence>
<protein>
    <recommendedName>
        <fullName evidence="4">Kinesin light chain</fullName>
    </recommendedName>
</protein>
<dbReference type="PRINTS" id="PR00381">
    <property type="entry name" value="KINESINLIGHT"/>
</dbReference>
<evidence type="ECO:0008006" key="4">
    <source>
        <dbReference type="Google" id="ProtNLM"/>
    </source>
</evidence>
<feature type="region of interest" description="Disordered" evidence="1">
    <location>
        <begin position="367"/>
        <end position="406"/>
    </location>
</feature>
<dbReference type="Proteomes" id="UP001218188">
    <property type="component" value="Unassembled WGS sequence"/>
</dbReference>
<sequence length="1058" mass="117024">MGNLASSYANLGEHQKARELMGIVLEKRKQLLGDNHPDTLHTMGNLASSYSYLGEHQKAKELNVIMLEKRKQLLGDNHPHTLHTMRNLASSYSDLGEHQQAKELMGILLEKQKQVLGENHPDTLDTMGNLASIYSDLGEHQKAKELMGILLEKQKQLLGDNHPAIQQTMGNLASIYSDLGEHQKAKELIGILLEKRKQLMGDNHPDTLVAMGHLASTYSDLGEHQKAKELMGILLEKQKQVLGENHPDTLHTMRNLASSYSNLGKHQKAKELMGILLEKQKQVLGENHPDTLDTMGDLASSYSVLGDHQKAKELRGIVLEKQKQVLHDELALYTPKQVGVTLGELRKVQATKAINEWLDVTVNSTAVQQGDNPNNEQPNFDPSSQFSPDVEHLDESSITSQEQHNVLNESSDQISTIVFYSPADYGSSTSTQSDIQPEDIHFFETVLPGGGAVSSVHLPQNALVWLENHFEEPLLETIRGRGLGGPIAVMLSPETEALAIFGSILDDWVLDAAKSLSDASNFTVMIQPLGENPILKWLKAQEDGSWNHPVPPKEDQNVPTSGEDKLSESDNRAWEGEGTAGSADSSTDSDPGDLDLGTGVLRLRGGATADDRFTPLGPVHNLDIHLRIQPSTETEHQVSILSKIRFTTQSKYLDQHRKGYRPQIISWTELSVVSGTKAILPDRSYSSVGFLVHGQYISKCEPIPIDEFIQPRQTTTIVDTDISLQTSTLKLSLGPKPTGEMDFATNHGHNTAVENRNDRITPKWIVDDPQHGRRFQEGDDYYQEMNFAYRSTSDHTHKEHPLRVEFSMGINVGDRKNVKNTELPPVAFIIRNQTMLWVSNPSLKSRGVGIVVLTSACIPEIQILDELFIGVDNQTVQFDGNSTIEVPATDRLAQKVPDHALSLAIGVLPEAVEPGLLKRMSNYMKKPFKLGDHKKQSQNAEIQTLLLYEFTSRGWDATSHEWRMPIYPNLTQCLQQAVENSSLHAWTLRVADLEAENTERLKGKQRDLGPTFADGQPAQGVKANTVEGTDTTLAIIDAEAPAPSPVTVATPLATTSNS</sequence>
<comment type="caution">
    <text evidence="2">The sequence shown here is derived from an EMBL/GenBank/DDBJ whole genome shotgun (WGS) entry which is preliminary data.</text>
</comment>
<dbReference type="Pfam" id="PF13424">
    <property type="entry name" value="TPR_12"/>
    <property type="match status" value="2"/>
</dbReference>
<name>A0AAD6WUD2_9AGAR</name>
<evidence type="ECO:0000313" key="3">
    <source>
        <dbReference type="Proteomes" id="UP001218188"/>
    </source>
</evidence>
<dbReference type="InterPro" id="IPR011990">
    <property type="entry name" value="TPR-like_helical_dom_sf"/>
</dbReference>
<feature type="compositionally biased region" description="Basic and acidic residues" evidence="1">
    <location>
        <begin position="551"/>
        <end position="575"/>
    </location>
</feature>
<dbReference type="PANTHER" id="PTHR46082">
    <property type="entry name" value="ATP/GTP-BINDING PROTEIN-RELATED"/>
    <property type="match status" value="1"/>
</dbReference>
<proteinExistence type="predicted"/>
<gene>
    <name evidence="2" type="ORF">C8F04DRAFT_1399408</name>
</gene>
<dbReference type="PANTHER" id="PTHR46082:SF6">
    <property type="entry name" value="AAA+ ATPASE DOMAIN-CONTAINING PROTEIN-RELATED"/>
    <property type="match status" value="1"/>
</dbReference>
<feature type="compositionally biased region" description="Low complexity" evidence="1">
    <location>
        <begin position="580"/>
        <end position="589"/>
    </location>
</feature>
<dbReference type="AlphaFoldDB" id="A0AAD6WUD2"/>
<feature type="compositionally biased region" description="Polar residues" evidence="1">
    <location>
        <begin position="396"/>
        <end position="406"/>
    </location>
</feature>
<evidence type="ECO:0000313" key="2">
    <source>
        <dbReference type="EMBL" id="KAJ7027653.1"/>
    </source>
</evidence>
<dbReference type="EMBL" id="JARJCM010000121">
    <property type="protein sequence ID" value="KAJ7027653.1"/>
    <property type="molecule type" value="Genomic_DNA"/>
</dbReference>
<organism evidence="2 3">
    <name type="scientific">Mycena alexandri</name>
    <dbReference type="NCBI Taxonomy" id="1745969"/>
    <lineage>
        <taxon>Eukaryota</taxon>
        <taxon>Fungi</taxon>
        <taxon>Dikarya</taxon>
        <taxon>Basidiomycota</taxon>
        <taxon>Agaricomycotina</taxon>
        <taxon>Agaricomycetes</taxon>
        <taxon>Agaricomycetidae</taxon>
        <taxon>Agaricales</taxon>
        <taxon>Marasmiineae</taxon>
        <taxon>Mycenaceae</taxon>
        <taxon>Mycena</taxon>
    </lineage>
</organism>
<accession>A0AAD6WUD2</accession>
<dbReference type="Gene3D" id="1.25.40.10">
    <property type="entry name" value="Tetratricopeptide repeat domain"/>
    <property type="match status" value="2"/>
</dbReference>
<keyword evidence="3" id="KW-1185">Reference proteome</keyword>
<dbReference type="InterPro" id="IPR053137">
    <property type="entry name" value="NLR-like"/>
</dbReference>
<feature type="compositionally biased region" description="Polar residues" evidence="1">
    <location>
        <begin position="367"/>
        <end position="387"/>
    </location>
</feature>
<reference evidence="2" key="1">
    <citation type="submission" date="2023-03" db="EMBL/GenBank/DDBJ databases">
        <title>Massive genome expansion in bonnet fungi (Mycena s.s.) driven by repeated elements and novel gene families across ecological guilds.</title>
        <authorList>
            <consortium name="Lawrence Berkeley National Laboratory"/>
            <person name="Harder C.B."/>
            <person name="Miyauchi S."/>
            <person name="Viragh M."/>
            <person name="Kuo A."/>
            <person name="Thoen E."/>
            <person name="Andreopoulos B."/>
            <person name="Lu D."/>
            <person name="Skrede I."/>
            <person name="Drula E."/>
            <person name="Henrissat B."/>
            <person name="Morin E."/>
            <person name="Kohler A."/>
            <person name="Barry K."/>
            <person name="LaButti K."/>
            <person name="Morin E."/>
            <person name="Salamov A."/>
            <person name="Lipzen A."/>
            <person name="Mereny Z."/>
            <person name="Hegedus B."/>
            <person name="Baldrian P."/>
            <person name="Stursova M."/>
            <person name="Weitz H."/>
            <person name="Taylor A."/>
            <person name="Grigoriev I.V."/>
            <person name="Nagy L.G."/>
            <person name="Martin F."/>
            <person name="Kauserud H."/>
        </authorList>
    </citation>
    <scope>NUCLEOTIDE SEQUENCE</scope>
    <source>
        <strain evidence="2">CBHHK200</strain>
    </source>
</reference>